<dbReference type="EMBL" id="CAJOBC010103493">
    <property type="protein sequence ID" value="CAF4486326.1"/>
    <property type="molecule type" value="Genomic_DNA"/>
</dbReference>
<evidence type="ECO:0000256" key="1">
    <source>
        <dbReference type="SAM" id="Phobius"/>
    </source>
</evidence>
<feature type="transmembrane region" description="Helical" evidence="1">
    <location>
        <begin position="64"/>
        <end position="90"/>
    </location>
</feature>
<dbReference type="Proteomes" id="UP000681722">
    <property type="component" value="Unassembled WGS sequence"/>
</dbReference>
<keyword evidence="1" id="KW-0472">Membrane</keyword>
<feature type="non-terminal residue" evidence="2">
    <location>
        <position position="1"/>
    </location>
</feature>
<proteinExistence type="predicted"/>
<keyword evidence="1" id="KW-1133">Transmembrane helix</keyword>
<sequence length="115" mass="13052">ATTATNITILDPSVPSQYQSNTTVQDIVNQLMIEQWNPLVSYDSYYQQCHPQQCQYTYSENFDYIYTITIILILIGGLTTVLSLIIPIAVNLIRRKKMSLPTTVNAPTGFFARRS</sequence>
<evidence type="ECO:0000313" key="3">
    <source>
        <dbReference type="Proteomes" id="UP000681722"/>
    </source>
</evidence>
<evidence type="ECO:0000313" key="2">
    <source>
        <dbReference type="EMBL" id="CAF4486326.1"/>
    </source>
</evidence>
<protein>
    <submittedName>
        <fullName evidence="2">Uncharacterized protein</fullName>
    </submittedName>
</protein>
<comment type="caution">
    <text evidence="2">The sequence shown here is derived from an EMBL/GenBank/DDBJ whole genome shotgun (WGS) entry which is preliminary data.</text>
</comment>
<organism evidence="2 3">
    <name type="scientific">Didymodactylos carnosus</name>
    <dbReference type="NCBI Taxonomy" id="1234261"/>
    <lineage>
        <taxon>Eukaryota</taxon>
        <taxon>Metazoa</taxon>
        <taxon>Spiralia</taxon>
        <taxon>Gnathifera</taxon>
        <taxon>Rotifera</taxon>
        <taxon>Eurotatoria</taxon>
        <taxon>Bdelloidea</taxon>
        <taxon>Philodinida</taxon>
        <taxon>Philodinidae</taxon>
        <taxon>Didymodactylos</taxon>
    </lineage>
</organism>
<gene>
    <name evidence="2" type="ORF">SRO942_LOCUS44093</name>
</gene>
<accession>A0A8S2XBD8</accession>
<keyword evidence="1" id="KW-0812">Transmembrane</keyword>
<dbReference type="AlphaFoldDB" id="A0A8S2XBD8"/>
<name>A0A8S2XBD8_9BILA</name>
<reference evidence="2" key="1">
    <citation type="submission" date="2021-02" db="EMBL/GenBank/DDBJ databases">
        <authorList>
            <person name="Nowell W R."/>
        </authorList>
    </citation>
    <scope>NUCLEOTIDE SEQUENCE</scope>
</reference>